<comment type="catalytic activity">
    <reaction evidence="1 18">
        <text>a 1,2-diacyl-sn-glycero-3-phosphate + CTP + H(+) = a CDP-1,2-diacyl-sn-glycerol + diphosphate</text>
        <dbReference type="Rhea" id="RHEA:16229"/>
        <dbReference type="ChEBI" id="CHEBI:15378"/>
        <dbReference type="ChEBI" id="CHEBI:33019"/>
        <dbReference type="ChEBI" id="CHEBI:37563"/>
        <dbReference type="ChEBI" id="CHEBI:58332"/>
        <dbReference type="ChEBI" id="CHEBI:58608"/>
        <dbReference type="EC" id="2.7.7.41"/>
    </reaction>
</comment>
<dbReference type="InterPro" id="IPR000374">
    <property type="entry name" value="PC_trans"/>
</dbReference>
<keyword evidence="14" id="KW-0443">Lipid metabolism</keyword>
<evidence type="ECO:0000256" key="5">
    <source>
        <dbReference type="ARBA" id="ARBA00010185"/>
    </source>
</evidence>
<feature type="transmembrane region" description="Helical" evidence="19">
    <location>
        <begin position="105"/>
        <end position="122"/>
    </location>
</feature>
<evidence type="ECO:0000256" key="10">
    <source>
        <dbReference type="ARBA" id="ARBA00022679"/>
    </source>
</evidence>
<keyword evidence="17" id="KW-1208">Phospholipid metabolism</keyword>
<dbReference type="PANTHER" id="PTHR46382">
    <property type="entry name" value="PHOSPHATIDATE CYTIDYLYLTRANSFERASE"/>
    <property type="match status" value="1"/>
</dbReference>
<keyword evidence="15 19" id="KW-0472">Membrane</keyword>
<keyword evidence="21" id="KW-1185">Reference proteome</keyword>
<evidence type="ECO:0000256" key="6">
    <source>
        <dbReference type="ARBA" id="ARBA00012487"/>
    </source>
</evidence>
<evidence type="ECO:0000256" key="9">
    <source>
        <dbReference type="ARBA" id="ARBA00022516"/>
    </source>
</evidence>
<evidence type="ECO:0000256" key="1">
    <source>
        <dbReference type="ARBA" id="ARBA00001698"/>
    </source>
</evidence>
<evidence type="ECO:0000256" key="8">
    <source>
        <dbReference type="ARBA" id="ARBA00022475"/>
    </source>
</evidence>
<protein>
    <recommendedName>
        <fullName evidence="7 18">Phosphatidate cytidylyltransferase</fullName>
        <ecNumber evidence="6 18">2.7.7.41</ecNumber>
    </recommendedName>
</protein>
<name>A0A4R7K027_9GAMM</name>
<organism evidence="20 21">
    <name type="scientific">Halospina denitrificans</name>
    <dbReference type="NCBI Taxonomy" id="332522"/>
    <lineage>
        <taxon>Bacteria</taxon>
        <taxon>Pseudomonadati</taxon>
        <taxon>Pseudomonadota</taxon>
        <taxon>Gammaproteobacteria</taxon>
        <taxon>Halospina</taxon>
    </lineage>
</organism>
<evidence type="ECO:0000256" key="19">
    <source>
        <dbReference type="SAM" id="Phobius"/>
    </source>
</evidence>
<dbReference type="Proteomes" id="UP000295830">
    <property type="component" value="Unassembled WGS sequence"/>
</dbReference>
<dbReference type="GO" id="GO:0005886">
    <property type="term" value="C:plasma membrane"/>
    <property type="evidence" value="ECO:0007669"/>
    <property type="project" value="UniProtKB-SubCell"/>
</dbReference>
<comment type="caution">
    <text evidence="20">The sequence shown here is derived from an EMBL/GenBank/DDBJ whole genome shotgun (WGS) entry which is preliminary data.</text>
</comment>
<evidence type="ECO:0000313" key="21">
    <source>
        <dbReference type="Proteomes" id="UP000295830"/>
    </source>
</evidence>
<comment type="subcellular location">
    <subcellularLocation>
        <location evidence="2">Cell membrane</location>
        <topology evidence="2">Multi-pass membrane protein</topology>
    </subcellularLocation>
</comment>
<dbReference type="AlphaFoldDB" id="A0A4R7K027"/>
<evidence type="ECO:0000256" key="12">
    <source>
        <dbReference type="ARBA" id="ARBA00022695"/>
    </source>
</evidence>
<dbReference type="RefSeq" id="WP_133735279.1">
    <property type="nucleotide sequence ID" value="NZ_SOAX01000002.1"/>
</dbReference>
<evidence type="ECO:0000256" key="18">
    <source>
        <dbReference type="RuleBase" id="RU003938"/>
    </source>
</evidence>
<evidence type="ECO:0000313" key="20">
    <source>
        <dbReference type="EMBL" id="TDT43193.1"/>
    </source>
</evidence>
<evidence type="ECO:0000256" key="17">
    <source>
        <dbReference type="ARBA" id="ARBA00023264"/>
    </source>
</evidence>
<evidence type="ECO:0000256" key="3">
    <source>
        <dbReference type="ARBA" id="ARBA00005119"/>
    </source>
</evidence>
<keyword evidence="16" id="KW-0594">Phospholipid biosynthesis</keyword>
<keyword evidence="11 18" id="KW-0812">Transmembrane</keyword>
<reference evidence="20 21" key="1">
    <citation type="submission" date="2019-03" db="EMBL/GenBank/DDBJ databases">
        <title>Genomic Encyclopedia of Type Strains, Phase IV (KMG-IV): sequencing the most valuable type-strain genomes for metagenomic binning, comparative biology and taxonomic classification.</title>
        <authorList>
            <person name="Goeker M."/>
        </authorList>
    </citation>
    <scope>NUCLEOTIDE SEQUENCE [LARGE SCALE GENOMIC DNA]</scope>
    <source>
        <strain evidence="20 21">DSM 15505</strain>
    </source>
</reference>
<comment type="pathway">
    <text evidence="4">Lipid metabolism.</text>
</comment>
<keyword evidence="9" id="KW-0444">Lipid biosynthesis</keyword>
<dbReference type="PANTHER" id="PTHR46382:SF1">
    <property type="entry name" value="PHOSPHATIDATE CYTIDYLYLTRANSFERASE"/>
    <property type="match status" value="1"/>
</dbReference>
<feature type="transmembrane region" description="Helical" evidence="19">
    <location>
        <begin position="60"/>
        <end position="93"/>
    </location>
</feature>
<comment type="similarity">
    <text evidence="5 18">Belongs to the CDS family.</text>
</comment>
<feature type="transmembrane region" description="Helical" evidence="19">
    <location>
        <begin position="206"/>
        <end position="227"/>
    </location>
</feature>
<evidence type="ECO:0000256" key="4">
    <source>
        <dbReference type="ARBA" id="ARBA00005189"/>
    </source>
</evidence>
<evidence type="ECO:0000256" key="14">
    <source>
        <dbReference type="ARBA" id="ARBA00023098"/>
    </source>
</evidence>
<dbReference type="EMBL" id="SOAX01000002">
    <property type="protein sequence ID" value="TDT43193.1"/>
    <property type="molecule type" value="Genomic_DNA"/>
</dbReference>
<comment type="pathway">
    <text evidence="3 18">Phospholipid metabolism; CDP-diacylglycerol biosynthesis; CDP-diacylglycerol from sn-glycerol 3-phosphate: step 3/3.</text>
</comment>
<feature type="transmembrane region" description="Helical" evidence="19">
    <location>
        <begin position="142"/>
        <end position="160"/>
    </location>
</feature>
<keyword evidence="12 18" id="KW-0548">Nucleotidyltransferase</keyword>
<accession>A0A4R7K027</accession>
<feature type="transmembrane region" description="Helical" evidence="19">
    <location>
        <begin position="7"/>
        <end position="40"/>
    </location>
</feature>
<evidence type="ECO:0000256" key="15">
    <source>
        <dbReference type="ARBA" id="ARBA00023136"/>
    </source>
</evidence>
<sequence>MLRQRVITALVLAPIIVGGLFFLPPVGFALFTALVLAIAGWEWANIAGIETQPGRWGYALVILLVMGLSYAAPVIPILGALMVFWVLVAIAVVRYPAMEQVWAPVPVRLAMGVAVLAGAWLALNHLRVGALQLGGATSNLLLILYTFLVVWAADIGAYFAGRALGKRKLAPAVSPGKTLAGVWGGLLVVALLATGVGLWFELPPMVFIQFLLVSLITAVASVFGDLFESMLKRHRGIKDSSQLLPGHGGLLDRLDSLVVAIPVLALCFTALGWLK</sequence>
<keyword evidence="8" id="KW-1003">Cell membrane</keyword>
<keyword evidence="10 18" id="KW-0808">Transferase</keyword>
<dbReference type="OrthoDB" id="9799199at2"/>
<evidence type="ECO:0000256" key="7">
    <source>
        <dbReference type="ARBA" id="ARBA00019373"/>
    </source>
</evidence>
<feature type="transmembrane region" description="Helical" evidence="19">
    <location>
        <begin position="180"/>
        <end position="200"/>
    </location>
</feature>
<evidence type="ECO:0000256" key="16">
    <source>
        <dbReference type="ARBA" id="ARBA00023209"/>
    </source>
</evidence>
<dbReference type="GO" id="GO:0004605">
    <property type="term" value="F:phosphatidate cytidylyltransferase activity"/>
    <property type="evidence" value="ECO:0007669"/>
    <property type="project" value="UniProtKB-EC"/>
</dbReference>
<dbReference type="Pfam" id="PF01148">
    <property type="entry name" value="CTP_transf_1"/>
    <property type="match status" value="1"/>
</dbReference>
<evidence type="ECO:0000256" key="11">
    <source>
        <dbReference type="ARBA" id="ARBA00022692"/>
    </source>
</evidence>
<proteinExistence type="inferred from homology"/>
<dbReference type="UniPathway" id="UPA00557">
    <property type="reaction ID" value="UER00614"/>
</dbReference>
<evidence type="ECO:0000256" key="2">
    <source>
        <dbReference type="ARBA" id="ARBA00004651"/>
    </source>
</evidence>
<dbReference type="PROSITE" id="PS01315">
    <property type="entry name" value="CDS"/>
    <property type="match status" value="1"/>
</dbReference>
<dbReference type="EC" id="2.7.7.41" evidence="6 18"/>
<gene>
    <name evidence="20" type="ORF">DES49_1006</name>
</gene>
<evidence type="ECO:0000256" key="13">
    <source>
        <dbReference type="ARBA" id="ARBA00022989"/>
    </source>
</evidence>
<feature type="transmembrane region" description="Helical" evidence="19">
    <location>
        <begin position="257"/>
        <end position="274"/>
    </location>
</feature>
<dbReference type="GO" id="GO:0016024">
    <property type="term" value="P:CDP-diacylglycerol biosynthetic process"/>
    <property type="evidence" value="ECO:0007669"/>
    <property type="project" value="UniProtKB-UniPathway"/>
</dbReference>
<keyword evidence="13 19" id="KW-1133">Transmembrane helix</keyword>